<reference evidence="2" key="1">
    <citation type="journal article" date="2020" name="Nat. Commun.">
        <title>Large-scale genome sequencing of mycorrhizal fungi provides insights into the early evolution of symbiotic traits.</title>
        <authorList>
            <person name="Miyauchi S."/>
            <person name="Kiss E."/>
            <person name="Kuo A."/>
            <person name="Drula E."/>
            <person name="Kohler A."/>
            <person name="Sanchez-Garcia M."/>
            <person name="Morin E."/>
            <person name="Andreopoulos B."/>
            <person name="Barry K.W."/>
            <person name="Bonito G."/>
            <person name="Buee M."/>
            <person name="Carver A."/>
            <person name="Chen C."/>
            <person name="Cichocki N."/>
            <person name="Clum A."/>
            <person name="Culley D."/>
            <person name="Crous P.W."/>
            <person name="Fauchery L."/>
            <person name="Girlanda M."/>
            <person name="Hayes R.D."/>
            <person name="Keri Z."/>
            <person name="LaButti K."/>
            <person name="Lipzen A."/>
            <person name="Lombard V."/>
            <person name="Magnuson J."/>
            <person name="Maillard F."/>
            <person name="Murat C."/>
            <person name="Nolan M."/>
            <person name="Ohm R.A."/>
            <person name="Pangilinan J."/>
            <person name="Pereira M.F."/>
            <person name="Perotto S."/>
            <person name="Peter M."/>
            <person name="Pfister S."/>
            <person name="Riley R."/>
            <person name="Sitrit Y."/>
            <person name="Stielow J.B."/>
            <person name="Szollosi G."/>
            <person name="Zifcakova L."/>
            <person name="Stursova M."/>
            <person name="Spatafora J.W."/>
            <person name="Tedersoo L."/>
            <person name="Vaario L.M."/>
            <person name="Yamada A."/>
            <person name="Yan M."/>
            <person name="Wang P."/>
            <person name="Xu J."/>
            <person name="Bruns T."/>
            <person name="Baldrian P."/>
            <person name="Vilgalys R."/>
            <person name="Dunand C."/>
            <person name="Henrissat B."/>
            <person name="Grigoriev I.V."/>
            <person name="Hibbett D."/>
            <person name="Nagy L.G."/>
            <person name="Martin F.M."/>
        </authorList>
    </citation>
    <scope>NUCLEOTIDE SEQUENCE</scope>
    <source>
        <strain evidence="2">UH-Tt-Lm1</strain>
    </source>
</reference>
<dbReference type="Gene3D" id="1.20.1280.50">
    <property type="match status" value="1"/>
</dbReference>
<sequence length="529" mass="59184">MTSRTKELLLSCGESIIQRSKPADGLQSLEDVMQLQITLEQALGAVLSLRNGFSPINRLPAETISYIFGLICAPDRDDDHVHAHRAMNLAQVCSQWRSNVISTPLLWSTIHISRKTQPEFVALCLERSKEVPLEIVLEIHGELLAFPSLPAYPNTMAPSVELLIANSERARWLSFKFEHEFFNRQNHWLLQEPLGHIPSEEIFNRFLPPDLVSLEWEAGVNITAITRGSIIPLPGPFVERSLSNLQSLSLRNTFTGPVHGAQNLKSFHLAYTGGLSADVTPWRLHEFLSRNTSLERIFLERCTLIPDPERDVPADPVVLNHLTTLKLDHVDVPTFFKVASVPSLGKITSLHLDPLASFMGVSSSDGLVEIKTSLSAWDTIRTVMAVEIDCFHIQGDAPPVFGFSQQSWRTLLHKAPTFKTLRIAGSIQGYKEALVLSLSSEPDRFPNLETLRLDASFNASPAAFKAIAEIAESRAKRGRHLTKVECLHVGGGSTIEKWKELYAQHRIQDYLNVRSERCHLSIHVFPPFA</sequence>
<proteinExistence type="predicted"/>
<evidence type="ECO:0000313" key="3">
    <source>
        <dbReference type="Proteomes" id="UP000736335"/>
    </source>
</evidence>
<organism evidence="2 3">
    <name type="scientific">Thelephora terrestris</name>
    <dbReference type="NCBI Taxonomy" id="56493"/>
    <lineage>
        <taxon>Eukaryota</taxon>
        <taxon>Fungi</taxon>
        <taxon>Dikarya</taxon>
        <taxon>Basidiomycota</taxon>
        <taxon>Agaricomycotina</taxon>
        <taxon>Agaricomycetes</taxon>
        <taxon>Thelephorales</taxon>
        <taxon>Thelephoraceae</taxon>
        <taxon>Thelephora</taxon>
    </lineage>
</organism>
<reference evidence="2" key="2">
    <citation type="submission" date="2020-11" db="EMBL/GenBank/DDBJ databases">
        <authorList>
            <consortium name="DOE Joint Genome Institute"/>
            <person name="Kuo A."/>
            <person name="Miyauchi S."/>
            <person name="Kiss E."/>
            <person name="Drula E."/>
            <person name="Kohler A."/>
            <person name="Sanchez-Garcia M."/>
            <person name="Andreopoulos B."/>
            <person name="Barry K.W."/>
            <person name="Bonito G."/>
            <person name="Buee M."/>
            <person name="Carver A."/>
            <person name="Chen C."/>
            <person name="Cichocki N."/>
            <person name="Clum A."/>
            <person name="Culley D."/>
            <person name="Crous P.W."/>
            <person name="Fauchery L."/>
            <person name="Girlanda M."/>
            <person name="Hayes R."/>
            <person name="Keri Z."/>
            <person name="Labutti K."/>
            <person name="Lipzen A."/>
            <person name="Lombard V."/>
            <person name="Magnuson J."/>
            <person name="Maillard F."/>
            <person name="Morin E."/>
            <person name="Murat C."/>
            <person name="Nolan M."/>
            <person name="Ohm R."/>
            <person name="Pangilinan J."/>
            <person name="Pereira M."/>
            <person name="Perotto S."/>
            <person name="Peter M."/>
            <person name="Riley R."/>
            <person name="Sitrit Y."/>
            <person name="Stielow B."/>
            <person name="Szollosi G."/>
            <person name="Zifcakova L."/>
            <person name="Stursova M."/>
            <person name="Spatafora J.W."/>
            <person name="Tedersoo L."/>
            <person name="Vaario L.-M."/>
            <person name="Yamada A."/>
            <person name="Yan M."/>
            <person name="Wang P."/>
            <person name="Xu J."/>
            <person name="Bruns T."/>
            <person name="Baldrian P."/>
            <person name="Vilgalys R."/>
            <person name="Henrissat B."/>
            <person name="Grigoriev I.V."/>
            <person name="Hibbett D."/>
            <person name="Nagy L.G."/>
            <person name="Martin F.M."/>
        </authorList>
    </citation>
    <scope>NUCLEOTIDE SEQUENCE</scope>
    <source>
        <strain evidence="2">UH-Tt-Lm1</strain>
    </source>
</reference>
<dbReference type="Gene3D" id="3.80.10.10">
    <property type="entry name" value="Ribonuclease Inhibitor"/>
    <property type="match status" value="1"/>
</dbReference>
<dbReference type="EMBL" id="WIUZ02000006">
    <property type="protein sequence ID" value="KAF9785713.1"/>
    <property type="molecule type" value="Genomic_DNA"/>
</dbReference>
<keyword evidence="3" id="KW-1185">Reference proteome</keyword>
<dbReference type="InterPro" id="IPR032675">
    <property type="entry name" value="LRR_dom_sf"/>
</dbReference>
<dbReference type="InterPro" id="IPR036047">
    <property type="entry name" value="F-box-like_dom_sf"/>
</dbReference>
<protein>
    <recommendedName>
        <fullName evidence="1">F-box domain-containing protein</fullName>
    </recommendedName>
</protein>
<dbReference type="SUPFAM" id="SSF52047">
    <property type="entry name" value="RNI-like"/>
    <property type="match status" value="1"/>
</dbReference>
<feature type="domain" description="F-box" evidence="1">
    <location>
        <begin position="56"/>
        <end position="112"/>
    </location>
</feature>
<dbReference type="Pfam" id="PF12937">
    <property type="entry name" value="F-box-like"/>
    <property type="match status" value="1"/>
</dbReference>
<dbReference type="InterPro" id="IPR001810">
    <property type="entry name" value="F-box_dom"/>
</dbReference>
<dbReference type="SUPFAM" id="SSF81383">
    <property type="entry name" value="F-box domain"/>
    <property type="match status" value="1"/>
</dbReference>
<dbReference type="AlphaFoldDB" id="A0A9P6HF63"/>
<dbReference type="OrthoDB" id="3221235at2759"/>
<gene>
    <name evidence="2" type="ORF">BJ322DRAFT_1055951</name>
</gene>
<name>A0A9P6HF63_9AGAM</name>
<evidence type="ECO:0000313" key="2">
    <source>
        <dbReference type="EMBL" id="KAF9785713.1"/>
    </source>
</evidence>
<accession>A0A9P6HF63</accession>
<evidence type="ECO:0000259" key="1">
    <source>
        <dbReference type="Pfam" id="PF12937"/>
    </source>
</evidence>
<dbReference type="Proteomes" id="UP000736335">
    <property type="component" value="Unassembled WGS sequence"/>
</dbReference>
<comment type="caution">
    <text evidence="2">The sequence shown here is derived from an EMBL/GenBank/DDBJ whole genome shotgun (WGS) entry which is preliminary data.</text>
</comment>